<feature type="domain" description="Ferritin/DPS" evidence="2">
    <location>
        <begin position="3"/>
        <end position="113"/>
    </location>
</feature>
<keyword evidence="4" id="KW-1185">Reference proteome</keyword>
<dbReference type="CDD" id="cd01043">
    <property type="entry name" value="DPS"/>
    <property type="match status" value="1"/>
</dbReference>
<gene>
    <name evidence="3" type="ORF">MYF_01255</name>
</gene>
<evidence type="ECO:0000256" key="1">
    <source>
        <dbReference type="ARBA" id="ARBA00009497"/>
    </source>
</evidence>
<dbReference type="Proteomes" id="UP000031129">
    <property type="component" value="Chromosome"/>
</dbReference>
<reference evidence="3 4" key="1">
    <citation type="journal article" date="2015" name="Genome Announc.">
        <title>Complete Genome Sequence of Mycoplasma flocculare Strain Ms42T (ATCC 27399T).</title>
        <authorList>
            <person name="Calcutt M.J."/>
            <person name="Foecking M.F."/>
            <person name="Heidari M.B."/>
            <person name="McIntosh M.A."/>
        </authorList>
    </citation>
    <scope>NUCLEOTIDE SEQUENCE [LARGE SCALE GENOMIC DNA]</scope>
    <source>
        <strain evidence="4">ATCC 27399</strain>
    </source>
</reference>
<dbReference type="AlphaFoldDB" id="A0A0A8E740"/>
<dbReference type="Pfam" id="PF00210">
    <property type="entry name" value="Ferritin"/>
    <property type="match status" value="1"/>
</dbReference>
<dbReference type="PANTHER" id="PTHR42932">
    <property type="entry name" value="GENERAL STRESS PROTEIN 20U"/>
    <property type="match status" value="1"/>
</dbReference>
<evidence type="ECO:0000313" key="3">
    <source>
        <dbReference type="EMBL" id="AJC49789.1"/>
    </source>
</evidence>
<keyword evidence="3" id="KW-0238">DNA-binding</keyword>
<dbReference type="InterPro" id="IPR012347">
    <property type="entry name" value="Ferritin-like"/>
</dbReference>
<dbReference type="GO" id="GO:0008199">
    <property type="term" value="F:ferric iron binding"/>
    <property type="evidence" value="ECO:0007669"/>
    <property type="project" value="InterPro"/>
</dbReference>
<dbReference type="SUPFAM" id="SSF47240">
    <property type="entry name" value="Ferritin-like"/>
    <property type="match status" value="1"/>
</dbReference>
<dbReference type="OrthoDB" id="9797023at2"/>
<name>A0A0A8E740_MESFC</name>
<dbReference type="PANTHER" id="PTHR42932:SF1">
    <property type="entry name" value="GENERAL STRESS PROTEIN 20U"/>
    <property type="match status" value="1"/>
</dbReference>
<proteinExistence type="inferred from homology"/>
<organism evidence="3 4">
    <name type="scientific">Mesomycoplasma flocculare ATCC 27399</name>
    <dbReference type="NCBI Taxonomy" id="743971"/>
    <lineage>
        <taxon>Bacteria</taxon>
        <taxon>Bacillati</taxon>
        <taxon>Mycoplasmatota</taxon>
        <taxon>Mycoplasmoidales</taxon>
        <taxon>Metamycoplasmataceae</taxon>
        <taxon>Mesomycoplasma</taxon>
    </lineage>
</organism>
<dbReference type="GO" id="GO:0003677">
    <property type="term" value="F:DNA binding"/>
    <property type="evidence" value="ECO:0007669"/>
    <property type="project" value="UniProtKB-KW"/>
</dbReference>
<dbReference type="HOGENOM" id="CLU_098183_2_2_14"/>
<dbReference type="EMBL" id="CP007585">
    <property type="protein sequence ID" value="AJC49789.1"/>
    <property type="molecule type" value="Genomic_DNA"/>
</dbReference>
<dbReference type="InterPro" id="IPR002177">
    <property type="entry name" value="DPS_DNA-bd"/>
</dbReference>
<dbReference type="InterPro" id="IPR008331">
    <property type="entry name" value="Ferritin_DPS_dom"/>
</dbReference>
<evidence type="ECO:0000313" key="4">
    <source>
        <dbReference type="Proteomes" id="UP000031129"/>
    </source>
</evidence>
<dbReference type="KEGG" id="mfq:MYF_01255"/>
<dbReference type="PIRSF" id="PIRSF005900">
    <property type="entry name" value="Dps"/>
    <property type="match status" value="1"/>
</dbReference>
<evidence type="ECO:0000259" key="2">
    <source>
        <dbReference type="Pfam" id="PF00210"/>
    </source>
</evidence>
<dbReference type="InterPro" id="IPR009078">
    <property type="entry name" value="Ferritin-like_SF"/>
</dbReference>
<dbReference type="RefSeq" id="WP_039387550.1">
    <property type="nucleotide sequence ID" value="NZ_CP007585.1"/>
</dbReference>
<dbReference type="Gene3D" id="1.20.1260.10">
    <property type="match status" value="1"/>
</dbReference>
<accession>A0A0A8E740</accession>
<comment type="similarity">
    <text evidence="1">Belongs to the Dps family.</text>
</comment>
<sequence length="145" mass="17043">MLKKLAQLQASLTIFYTNLKNFHWNLQDIDFIIIHKFTDKLASETNNFIDELAEKLRALGTIALASFSDVSQNSDFELFPSQIWSSEEVLEKIAKQIKKVLKICKEIQQSQDNNEIEYLVYPLIDEIILFYHKELWKVYAQRPNS</sequence>
<protein>
    <submittedName>
        <fullName evidence="3">DNA-binding ferritin-like protein</fullName>
    </submittedName>
</protein>
<dbReference type="STRING" id="743971.MYF_01255"/>